<accession>A0A7G8PRL6</accession>
<dbReference type="EMBL" id="CP052909">
    <property type="protein sequence ID" value="QNJ96982.1"/>
    <property type="molecule type" value="Genomic_DNA"/>
</dbReference>
<reference evidence="1 2" key="1">
    <citation type="submission" date="2020-04" db="EMBL/GenBank/DDBJ databases">
        <title>Genome sequence of Altibacter aquimarinus strain ALE3EI.</title>
        <authorList>
            <person name="Oh H.-M."/>
            <person name="Jang D."/>
        </authorList>
    </citation>
    <scope>NUCLEOTIDE SEQUENCE [LARGE SCALE GENOMIC DNA]</scope>
    <source>
        <strain evidence="1 2">ALE3EI</strain>
    </source>
</reference>
<evidence type="ECO:0000313" key="1">
    <source>
        <dbReference type="EMBL" id="QNJ96982.1"/>
    </source>
</evidence>
<dbReference type="Proteomes" id="UP000515514">
    <property type="component" value="Chromosome"/>
</dbReference>
<proteinExistence type="predicted"/>
<name>A0A7G8PRL6_9FLAO</name>
<dbReference type="KEGG" id="alti:ALE3EI_0395"/>
<evidence type="ECO:0000313" key="2">
    <source>
        <dbReference type="Proteomes" id="UP000515514"/>
    </source>
</evidence>
<gene>
    <name evidence="1" type="ORF">ALE3EI_0395</name>
</gene>
<protein>
    <submittedName>
        <fullName evidence="1">Uncharacterized protein</fullName>
    </submittedName>
</protein>
<dbReference type="RefSeq" id="WP_186990321.1">
    <property type="nucleotide sequence ID" value="NZ_CP052909.1"/>
</dbReference>
<dbReference type="AlphaFoldDB" id="A0A7G8PRL6"/>
<sequence length="183" mass="21215">MMRTLLYYRRLMLFLFLLLFGIASEAQEQDSLRFPDAFFGKYKGTLNIEASKGSSLYAMEFHLLPTDSSEIYKYTLIYGEGDTRQVRDYRLLTKDAEKGEYIVDEKNGILLDDRVVGNRMYAMFEVQETLLTTFITFEKDRMIFEIVATNTKNKNVSGGQTDSIPKVISYPITTVQRAILYKQ</sequence>
<keyword evidence="2" id="KW-1185">Reference proteome</keyword>
<organism evidence="1 2">
    <name type="scientific">Constantimarinum furrinae</name>
    <dbReference type="NCBI Taxonomy" id="2562285"/>
    <lineage>
        <taxon>Bacteria</taxon>
        <taxon>Pseudomonadati</taxon>
        <taxon>Bacteroidota</taxon>
        <taxon>Flavobacteriia</taxon>
        <taxon>Flavobacteriales</taxon>
        <taxon>Flavobacteriaceae</taxon>
        <taxon>Altibacter/Constantimarinum group</taxon>
        <taxon>Constantimarinum</taxon>
    </lineage>
</organism>